<dbReference type="AlphaFoldDB" id="A0A375IVX7"/>
<accession>A0A375IVX7</accession>
<gene>
    <name evidence="1" type="ORF">CT19425_P50023</name>
</gene>
<evidence type="ECO:0000313" key="2">
    <source>
        <dbReference type="Proteomes" id="UP000255505"/>
    </source>
</evidence>
<geneLocation type="plasmid" evidence="1">
    <name>III</name>
</geneLocation>
<dbReference type="EMBL" id="LT991978">
    <property type="protein sequence ID" value="SPK77572.1"/>
    <property type="molecule type" value="Genomic_DNA"/>
</dbReference>
<protein>
    <submittedName>
        <fullName evidence="1">Uncharacterized protein</fullName>
    </submittedName>
</protein>
<sequence length="63" mass="7026">MGRGPAPMGSVTTRLRPSGIQFSLVFNGEHRFRARRSRAGINANQLRKWTQECRDSAQAEGPL</sequence>
<keyword evidence="1" id="KW-0614">Plasmid</keyword>
<reference evidence="1 2" key="1">
    <citation type="submission" date="2018-01" db="EMBL/GenBank/DDBJ databases">
        <authorList>
            <person name="Gaut B.S."/>
            <person name="Morton B.R."/>
            <person name="Clegg M.T."/>
            <person name="Duvall M.R."/>
        </authorList>
    </citation>
    <scope>NUCLEOTIDE SEQUENCE [LARGE SCALE GENOMIC DNA]</scope>
    <source>
        <strain evidence="1">Cupriavidus taiwanensis LMG 19425</strain>
        <plasmid evidence="2">Plasmid iii</plasmid>
    </source>
</reference>
<dbReference type="Proteomes" id="UP000255505">
    <property type="component" value="Plasmid III"/>
</dbReference>
<organism evidence="1 2">
    <name type="scientific">Cupriavidus taiwanensis</name>
    <dbReference type="NCBI Taxonomy" id="164546"/>
    <lineage>
        <taxon>Bacteria</taxon>
        <taxon>Pseudomonadati</taxon>
        <taxon>Pseudomonadota</taxon>
        <taxon>Betaproteobacteria</taxon>
        <taxon>Burkholderiales</taxon>
        <taxon>Burkholderiaceae</taxon>
        <taxon>Cupriavidus</taxon>
    </lineage>
</organism>
<proteinExistence type="predicted"/>
<evidence type="ECO:0000313" key="1">
    <source>
        <dbReference type="EMBL" id="SPK77572.1"/>
    </source>
</evidence>
<name>A0A375IVX7_9BURK</name>